<dbReference type="Gene3D" id="3.30.1330.30">
    <property type="match status" value="1"/>
</dbReference>
<dbReference type="Pfam" id="PF00588">
    <property type="entry name" value="SpoU_methylase"/>
    <property type="match status" value="1"/>
</dbReference>
<name>A0A1H3H4V0_9ACTN</name>
<keyword evidence="3 6" id="KW-0808">Transferase</keyword>
<dbReference type="SUPFAM" id="SSF75217">
    <property type="entry name" value="alpha/beta knot"/>
    <property type="match status" value="1"/>
</dbReference>
<gene>
    <name evidence="6" type="ORF">SAMN05444365_101675</name>
</gene>
<dbReference type="RefSeq" id="WP_091551179.1">
    <property type="nucleotide sequence ID" value="NZ_FNPH01000001.1"/>
</dbReference>
<dbReference type="Pfam" id="PF08032">
    <property type="entry name" value="SpoU_sub_bind"/>
    <property type="match status" value="1"/>
</dbReference>
<evidence type="ECO:0000256" key="2">
    <source>
        <dbReference type="ARBA" id="ARBA00022603"/>
    </source>
</evidence>
<proteinExistence type="inferred from homology"/>
<dbReference type="PANTHER" id="PTHR46429:SF1">
    <property type="entry name" value="23S RRNA (GUANOSINE-2'-O-)-METHYLTRANSFERASE RLMB"/>
    <property type="match status" value="1"/>
</dbReference>
<dbReference type="SUPFAM" id="SSF55315">
    <property type="entry name" value="L30e-like"/>
    <property type="match status" value="1"/>
</dbReference>
<dbReference type="Proteomes" id="UP000242415">
    <property type="component" value="Unassembled WGS sequence"/>
</dbReference>
<evidence type="ECO:0000259" key="5">
    <source>
        <dbReference type="SMART" id="SM00967"/>
    </source>
</evidence>
<dbReference type="AlphaFoldDB" id="A0A1H3H4V0"/>
<dbReference type="InterPro" id="IPR029064">
    <property type="entry name" value="Ribosomal_eL30-like_sf"/>
</dbReference>
<evidence type="ECO:0000256" key="3">
    <source>
        <dbReference type="ARBA" id="ARBA00022679"/>
    </source>
</evidence>
<organism evidence="6 7">
    <name type="scientific">Micromonospora pattaloongensis</name>
    <dbReference type="NCBI Taxonomy" id="405436"/>
    <lineage>
        <taxon>Bacteria</taxon>
        <taxon>Bacillati</taxon>
        <taxon>Actinomycetota</taxon>
        <taxon>Actinomycetes</taxon>
        <taxon>Micromonosporales</taxon>
        <taxon>Micromonosporaceae</taxon>
        <taxon>Micromonospora</taxon>
    </lineage>
</organism>
<dbReference type="InterPro" id="IPR029028">
    <property type="entry name" value="Alpha/beta_knot_MTases"/>
</dbReference>
<dbReference type="GO" id="GO:0005829">
    <property type="term" value="C:cytosol"/>
    <property type="evidence" value="ECO:0007669"/>
    <property type="project" value="TreeGrafter"/>
</dbReference>
<dbReference type="EMBL" id="FNPH01000001">
    <property type="protein sequence ID" value="SDY10235.1"/>
    <property type="molecule type" value="Genomic_DNA"/>
</dbReference>
<dbReference type="InterPro" id="IPR013123">
    <property type="entry name" value="SpoU_subst-bd"/>
</dbReference>
<protein>
    <submittedName>
        <fullName evidence="6">23S rRNA (Guanosine2251-2'-O)-methyltransferase</fullName>
    </submittedName>
</protein>
<dbReference type="FunFam" id="3.40.1280.10:FF:000015">
    <property type="entry name" value="Putative tRNA/rRNA methyltransferase"/>
    <property type="match status" value="1"/>
</dbReference>
<feature type="compositionally biased region" description="Basic and acidic residues" evidence="4">
    <location>
        <begin position="60"/>
        <end position="75"/>
    </location>
</feature>
<comment type="similarity">
    <text evidence="1">Belongs to the class IV-like SAM-binding methyltransferase superfamily. RNA methyltransferase TrmH family.</text>
</comment>
<dbReference type="GO" id="GO:0008173">
    <property type="term" value="F:RNA methyltransferase activity"/>
    <property type="evidence" value="ECO:0007669"/>
    <property type="project" value="InterPro"/>
</dbReference>
<dbReference type="SMART" id="SM00967">
    <property type="entry name" value="SpoU_sub_bind"/>
    <property type="match status" value="1"/>
</dbReference>
<dbReference type="InterPro" id="IPR029026">
    <property type="entry name" value="tRNA_m1G_MTases_N"/>
</dbReference>
<dbReference type="GO" id="GO:0006396">
    <property type="term" value="P:RNA processing"/>
    <property type="evidence" value="ECO:0007669"/>
    <property type="project" value="InterPro"/>
</dbReference>
<dbReference type="InterPro" id="IPR001537">
    <property type="entry name" value="SpoU_MeTrfase"/>
</dbReference>
<dbReference type="CDD" id="cd18103">
    <property type="entry name" value="SpoU-like_RlmB"/>
    <property type="match status" value="1"/>
</dbReference>
<dbReference type="InterPro" id="IPR004441">
    <property type="entry name" value="rRNA_MeTrfase_TrmH"/>
</dbReference>
<reference evidence="7" key="1">
    <citation type="submission" date="2016-10" db="EMBL/GenBank/DDBJ databases">
        <authorList>
            <person name="Varghese N."/>
            <person name="Submissions S."/>
        </authorList>
    </citation>
    <scope>NUCLEOTIDE SEQUENCE [LARGE SCALE GENOMIC DNA]</scope>
    <source>
        <strain evidence="7">DSM 45245</strain>
    </source>
</reference>
<dbReference type="Gene3D" id="3.40.1280.10">
    <property type="match status" value="1"/>
</dbReference>
<keyword evidence="7" id="KW-1185">Reference proteome</keyword>
<feature type="region of interest" description="Disordered" evidence="4">
    <location>
        <begin position="1"/>
        <end position="141"/>
    </location>
</feature>
<dbReference type="NCBIfam" id="TIGR00186">
    <property type="entry name" value="rRNA_methyl_3"/>
    <property type="match status" value="1"/>
</dbReference>
<evidence type="ECO:0000313" key="6">
    <source>
        <dbReference type="EMBL" id="SDY10235.1"/>
    </source>
</evidence>
<keyword evidence="2 6" id="KW-0489">Methyltransferase</keyword>
<feature type="compositionally biased region" description="Gly residues" evidence="4">
    <location>
        <begin position="88"/>
        <end position="115"/>
    </location>
</feature>
<dbReference type="STRING" id="405436.SAMN05444365_101675"/>
<dbReference type="GO" id="GO:0003723">
    <property type="term" value="F:RNA binding"/>
    <property type="evidence" value="ECO:0007669"/>
    <property type="project" value="InterPro"/>
</dbReference>
<accession>A0A1H3H4V0</accession>
<feature type="domain" description="RNA 2-O ribose methyltransferase substrate binding" evidence="5">
    <location>
        <begin position="141"/>
        <end position="217"/>
    </location>
</feature>
<dbReference type="GO" id="GO:0032259">
    <property type="term" value="P:methylation"/>
    <property type="evidence" value="ECO:0007669"/>
    <property type="project" value="UniProtKB-KW"/>
</dbReference>
<dbReference type="FunFam" id="3.30.1330.30:FF:000024">
    <property type="entry name" value="Putative tRNA/rRNA methyltransferase"/>
    <property type="match status" value="1"/>
</dbReference>
<sequence>MPGNSQRRGKRVASKKGATVGSGGKNKAGLAGKGRTLPADERPWHKAYSGTEKLPQRTAWKQEKERRAAAEEGRAPKIGTPGAKDTTWGGGWGTGKGSRGVAAGRGGRAGVGRTGGKAPARSGPRVAPGRKSTPPKDAPELLVGRNPVVEALRAQVPATALYVAQGIDIDDRVNELVRTAADRGIAIMEISRAELDRMTGGVLHQGVGLQVPPYAYEPFDDLVAAAAEQAAPLLVALDGVTDPRNLGAIVRSAAAFGAHGVFVPERRAAGITATAWRTSAGAAARVPVSQVINMTRALKACQDAGFTVVGLDADGETDLYSLEAAVGPLVVVVGSEGRGLSRLVGETCDLRVSIPMMSEVESLNASVAAAVTLAEVTRRRLAA</sequence>
<evidence type="ECO:0000313" key="7">
    <source>
        <dbReference type="Proteomes" id="UP000242415"/>
    </source>
</evidence>
<dbReference type="OrthoDB" id="9785673at2"/>
<evidence type="ECO:0000256" key="1">
    <source>
        <dbReference type="ARBA" id="ARBA00007228"/>
    </source>
</evidence>
<evidence type="ECO:0000256" key="4">
    <source>
        <dbReference type="SAM" id="MobiDB-lite"/>
    </source>
</evidence>
<dbReference type="PANTHER" id="PTHR46429">
    <property type="entry name" value="23S RRNA (GUANOSINE-2'-O-)-METHYLTRANSFERASE RLMB"/>
    <property type="match status" value="1"/>
</dbReference>